<keyword evidence="3" id="KW-0540">Nuclease</keyword>
<dbReference type="GO" id="GO:0015074">
    <property type="term" value="P:DNA integration"/>
    <property type="evidence" value="ECO:0007669"/>
    <property type="project" value="InterPro"/>
</dbReference>
<dbReference type="Gene3D" id="3.40.50.150">
    <property type="entry name" value="Vaccinia Virus protein VP39"/>
    <property type="match status" value="1"/>
</dbReference>
<evidence type="ECO:0000256" key="5">
    <source>
        <dbReference type="ARBA" id="ARBA00022759"/>
    </source>
</evidence>
<keyword evidence="8" id="KW-0862">Zinc</keyword>
<reference evidence="14 15" key="1">
    <citation type="submission" date="2017-08" db="EMBL/GenBank/DDBJ databases">
        <title>Acidophilic green algal genome provides insights into adaptation to an acidic environment.</title>
        <authorList>
            <person name="Hirooka S."/>
            <person name="Hirose Y."/>
            <person name="Kanesaki Y."/>
            <person name="Higuchi S."/>
            <person name="Fujiwara T."/>
            <person name="Onuma R."/>
            <person name="Era A."/>
            <person name="Ohbayashi R."/>
            <person name="Uzuka A."/>
            <person name="Nozaki H."/>
            <person name="Yoshikawa H."/>
            <person name="Miyagishima S.Y."/>
        </authorList>
    </citation>
    <scope>NUCLEOTIDE SEQUENCE [LARGE SCALE GENOMIC DNA]</scope>
    <source>
        <strain evidence="14 15">NIES-2499</strain>
    </source>
</reference>
<dbReference type="InterPro" id="IPR043502">
    <property type="entry name" value="DNA/RNA_pol_sf"/>
</dbReference>
<dbReference type="InterPro" id="IPR013083">
    <property type="entry name" value="Znf_RING/FYVE/PHD"/>
</dbReference>
<dbReference type="OrthoDB" id="2013610at2759"/>
<dbReference type="Gene3D" id="3.10.10.10">
    <property type="entry name" value="HIV Type 1 Reverse Transcriptase, subunit A, domain 1"/>
    <property type="match status" value="1"/>
</dbReference>
<dbReference type="GO" id="GO:0008270">
    <property type="term" value="F:zinc ion binding"/>
    <property type="evidence" value="ECO:0007669"/>
    <property type="project" value="UniProtKB-KW"/>
</dbReference>
<dbReference type="STRING" id="1157962.A0A250XR40"/>
<dbReference type="Pfam" id="PF00628">
    <property type="entry name" value="PHD"/>
    <property type="match status" value="1"/>
</dbReference>
<dbReference type="Gene3D" id="3.30.40.10">
    <property type="entry name" value="Zinc/RING finger domain, C3HC4 (zinc finger)"/>
    <property type="match status" value="1"/>
</dbReference>
<dbReference type="InterPro" id="IPR019787">
    <property type="entry name" value="Znf_PHD-finger"/>
</dbReference>
<evidence type="ECO:0000313" key="15">
    <source>
        <dbReference type="Proteomes" id="UP000232323"/>
    </source>
</evidence>
<keyword evidence="15" id="KW-1185">Reference proteome</keyword>
<keyword evidence="1" id="KW-0808">Transferase</keyword>
<dbReference type="InterPro" id="IPR001584">
    <property type="entry name" value="Integrase_cat-core"/>
</dbReference>
<dbReference type="PROSITE" id="PS50016">
    <property type="entry name" value="ZF_PHD_2"/>
    <property type="match status" value="1"/>
</dbReference>
<dbReference type="CDD" id="cd01647">
    <property type="entry name" value="RT_LTR"/>
    <property type="match status" value="1"/>
</dbReference>
<evidence type="ECO:0000256" key="2">
    <source>
        <dbReference type="ARBA" id="ARBA00022695"/>
    </source>
</evidence>
<dbReference type="PROSITE" id="PS50994">
    <property type="entry name" value="INTEGRASE"/>
    <property type="match status" value="1"/>
</dbReference>
<feature type="domain" description="PHD-type" evidence="12">
    <location>
        <begin position="2001"/>
        <end position="2051"/>
    </location>
</feature>
<dbReference type="InterPro" id="IPR041588">
    <property type="entry name" value="Integrase_H2C2"/>
</dbReference>
<dbReference type="InterPro" id="IPR001965">
    <property type="entry name" value="Znf_PHD"/>
</dbReference>
<gene>
    <name evidence="14" type="ORF">CEUSTIGMA_g12909.t1</name>
</gene>
<dbReference type="SMART" id="SM00249">
    <property type="entry name" value="PHD"/>
    <property type="match status" value="1"/>
</dbReference>
<dbReference type="EMBL" id="BEGY01000172">
    <property type="protein sequence ID" value="GAX85493.1"/>
    <property type="molecule type" value="Genomic_DNA"/>
</dbReference>
<keyword evidence="6 10" id="KW-0863">Zinc-finger</keyword>
<feature type="compositionally biased region" description="Basic residues" evidence="11">
    <location>
        <begin position="12"/>
        <end position="25"/>
    </location>
</feature>
<evidence type="ECO:0000256" key="8">
    <source>
        <dbReference type="ARBA" id="ARBA00022833"/>
    </source>
</evidence>
<dbReference type="Gene3D" id="3.30.70.270">
    <property type="match status" value="2"/>
</dbReference>
<accession>A0A250XR40</accession>
<proteinExistence type="predicted"/>
<organism evidence="14 15">
    <name type="scientific">Chlamydomonas eustigma</name>
    <dbReference type="NCBI Taxonomy" id="1157962"/>
    <lineage>
        <taxon>Eukaryota</taxon>
        <taxon>Viridiplantae</taxon>
        <taxon>Chlorophyta</taxon>
        <taxon>core chlorophytes</taxon>
        <taxon>Chlorophyceae</taxon>
        <taxon>CS clade</taxon>
        <taxon>Chlamydomonadales</taxon>
        <taxon>Chlamydomonadaceae</taxon>
        <taxon>Chlamydomonas</taxon>
    </lineage>
</organism>
<evidence type="ECO:0000313" key="14">
    <source>
        <dbReference type="EMBL" id="GAX85493.1"/>
    </source>
</evidence>
<keyword evidence="7" id="KW-0378">Hydrolase</keyword>
<dbReference type="FunFam" id="3.30.70.270:FF:000020">
    <property type="entry name" value="Transposon Tf2-6 polyprotein-like Protein"/>
    <property type="match status" value="1"/>
</dbReference>
<dbReference type="SUPFAM" id="SSF57903">
    <property type="entry name" value="FYVE/PHD zinc finger"/>
    <property type="match status" value="1"/>
</dbReference>
<dbReference type="Gene3D" id="3.30.420.10">
    <property type="entry name" value="Ribonuclease H-like superfamily/Ribonuclease H"/>
    <property type="match status" value="1"/>
</dbReference>
<dbReference type="SUPFAM" id="SSF56672">
    <property type="entry name" value="DNA/RNA polymerases"/>
    <property type="match status" value="1"/>
</dbReference>
<evidence type="ECO:0000259" key="12">
    <source>
        <dbReference type="PROSITE" id="PS50016"/>
    </source>
</evidence>
<feature type="region of interest" description="Disordered" evidence="11">
    <location>
        <begin position="2074"/>
        <end position="2098"/>
    </location>
</feature>
<dbReference type="GO" id="GO:0003676">
    <property type="term" value="F:nucleic acid binding"/>
    <property type="evidence" value="ECO:0007669"/>
    <property type="project" value="InterPro"/>
</dbReference>
<evidence type="ECO:0000256" key="4">
    <source>
        <dbReference type="ARBA" id="ARBA00022723"/>
    </source>
</evidence>
<dbReference type="SUPFAM" id="SSF53335">
    <property type="entry name" value="S-adenosyl-L-methionine-dependent methyltransferases"/>
    <property type="match status" value="1"/>
</dbReference>
<keyword evidence="9" id="KW-0695">RNA-directed DNA polymerase</keyword>
<feature type="region of interest" description="Disordered" evidence="11">
    <location>
        <begin position="198"/>
        <end position="224"/>
    </location>
</feature>
<dbReference type="PANTHER" id="PTHR37984:SF5">
    <property type="entry name" value="PROTEIN NYNRIN-LIKE"/>
    <property type="match status" value="1"/>
</dbReference>
<dbReference type="InterPro" id="IPR012337">
    <property type="entry name" value="RNaseH-like_sf"/>
</dbReference>
<keyword evidence="5" id="KW-0255">Endonuclease</keyword>
<evidence type="ECO:0000256" key="10">
    <source>
        <dbReference type="PROSITE-ProRule" id="PRU00146"/>
    </source>
</evidence>
<dbReference type="InterPro" id="IPR041373">
    <property type="entry name" value="RT_RNaseH"/>
</dbReference>
<protein>
    <recommendedName>
        <fullName evidence="16">Reverse transcriptase</fullName>
    </recommendedName>
</protein>
<dbReference type="InterPro" id="IPR029063">
    <property type="entry name" value="SAM-dependent_MTases_sf"/>
</dbReference>
<evidence type="ECO:0000256" key="7">
    <source>
        <dbReference type="ARBA" id="ARBA00022801"/>
    </source>
</evidence>
<dbReference type="Gene3D" id="1.10.340.70">
    <property type="match status" value="1"/>
</dbReference>
<dbReference type="Pfam" id="PF17921">
    <property type="entry name" value="Integrase_H2C2"/>
    <property type="match status" value="1"/>
</dbReference>
<name>A0A250XR40_9CHLO</name>
<dbReference type="InterPro" id="IPR000477">
    <property type="entry name" value="RT_dom"/>
</dbReference>
<evidence type="ECO:0000256" key="1">
    <source>
        <dbReference type="ARBA" id="ARBA00022679"/>
    </source>
</evidence>
<evidence type="ECO:0008006" key="16">
    <source>
        <dbReference type="Google" id="ProtNLM"/>
    </source>
</evidence>
<dbReference type="SUPFAM" id="SSF53098">
    <property type="entry name" value="Ribonuclease H-like"/>
    <property type="match status" value="1"/>
</dbReference>
<keyword evidence="2" id="KW-0548">Nucleotidyltransferase</keyword>
<feature type="domain" description="Integrase catalytic" evidence="13">
    <location>
        <begin position="1692"/>
        <end position="1856"/>
    </location>
</feature>
<feature type="region of interest" description="Disordered" evidence="11">
    <location>
        <begin position="97"/>
        <end position="133"/>
    </location>
</feature>
<evidence type="ECO:0000259" key="13">
    <source>
        <dbReference type="PROSITE" id="PS50994"/>
    </source>
</evidence>
<sequence>MSDMSGPNNGIKKQKPKSHHQQQRANHFKLQKLAQDNVPREILAHDMATEAFRKHYLDRGLPVPAATPDTIRQWYNIHLDKLNKSKGGPTQAQILAEARKSPPPSLSAAEPRGSARKLTPVGSLFNNGKPTRKVLSKDDMNHFMSSMRGWSTVNQQQRGLNRWITEYAEMYSSFLATVDSPVDLLECLREYLELQLPTSSNPRDDVSSGNSLQQAASSALPPPALWKDGSPLPILWCTEDAKDYSNMVLNSLSPLDGQSKFWFRWVINHSQTLALTQAPELLTKRVRQWVEQNFPSEYLLPIPEDDEPAPINAPVPIAAAVSAPPRLLNARPSSSRTGSAPTLPAKKSSVAPMEDLAAFPCCLSSPIPEVAGNTHVPVLSTDSITALNAAALHDSYASLPAVNGADLFQELNNEPDADLSSVPEPLFPLGYTPTGPGSPGWSIETHVPHGDKDPVDSQKVFKAPEGWTICAHHPLMVDGDVASIHALMLEQQGCFAKELSDLHPGYTGPVGAFKLVPPGANITVPSTVQVRPPRRRSPLEDQVMDEANLPLLDVGFIEECPNPVMSHECVIVVKKNPDTGEWTDKRCCVNYGAQSGGINAYTTQDFYQLPLPEDLFRKTEGSKFFSVIDMKSGFMQTPMDPTVRPYCAFWWRKKLWQPTRNNFGLKNMPAYFQQVMDKTLADAGLAAHACVFIDDVLIFTEDLETHLQVVAKLFAAFRLVNLKAHPGKSRICFPCIEYLGHNIGSLGLTPNEVKVAAIRALPNPSNISELRRVLGFANYYRGYVPHFSEIAKPLTDLLKKDVKWEWTAERAAAWRDLKDALCCPDNALRHPDRNVRYVLHTDWSQKGLSAVLGQVDPKTSTEYLIACTSRSCNVHEARYGSYKGEMMAAVWGVRTFRCYLLGAPHPFILLTDHKGLSWLMSNKELEGQYARWSVMLSEFNFIIEYKPGVKHIIADVPSRFPRSTTADVTGTRESYHQFVPTQQLLSHSEHGLDCLADCLASAPSDFDAYCFNHVADFLNARVNLIQDYSDDEDCLISPLIDCPHMGNTIHADVDISASHSALFTPSSELLLHTAASNLLCDSQQHAIDMHDLSSMDVSISAFAHFVDLAFVSEAQHELQLKAARQVELCHSSLTKGTSNSSELTLRVAPSPFGDVVHSICTTPVPDCCISAIHSDGVRVIELFGGMVSGLDCLLRNGVKVLQYSYCDLSHHARAVAHHRLTQLTVQYPDQLPLEAWSSAFTALPQDVYSITEEHLSFAGALEEDPILLIAGFECADLSPAGSRKGLQGSKSSTFYPLLSVLASLQRMRSSYAFPLAYLIENTATQYAYGSSRAMIDSFHELCAKIGSPVVLDAANVGSYAHRLRNYWTNLVSSSALQCILDSFERDPDLHLSDVLYTTNPQICTRARSYPWCTANVPGKLLKVLPTLVARVDSYAFRSRPDGEGQGQVLDEAGNLVPLTLEERERILGYPAGSTDIPAISFNARHHILGSCFDAFAVSHLLACAFALRFSMVLPDDTYPSSHVSELGGGQLTFDLPNDLLSVVLSGHEFLSLAAQHLAVERQESSTSTDPDIWMDDHTLAFLHDPGMDLSMHSDAERKRILRRASSYVMTGKLLYRKMPDGNLKVVPEPSLRLEIAKKLHEDNGHFGRRRTTALTMLRYWWNGLWDDCSTVVKSCQACSCTKVSFNSQSPVLHPLPIRGLMYRWSLDTAGPFEPTSRGHTRVLVCVEHFSKFVEVFPLKDKSSAEIAYHFLHGVIARYGAPAEVLTDGGGEFQAEFDDLLLKCLIDHRVTSPHHPEANGASERFVKTVKTGIARYVESTGSTSEWDLFLPWIAYGYRVTPHESTKLSPYKMVYAVDPIMPSSAREHLTAPISYDDPEIAAKSVLDRSLLLAEHCATAGQNLLITQHRDTLRYAKLRSGAYMPQLREFKLGQFVYIKDHDSMHDSAKSLILRVKEVRPSGVLILMGRDNKTLAVNSKHCTPCHLPITEIEEASLVFAKPTIDLPCEKCNMPHDDHVMVLCDSCNRGYHIYCLTPPLTTVPPGIWVCPECSHSGVTELTIKTLWATDQFYQDAKRAKEFRPTSGPRHKQRGRPRNTAIQATGTAPNAPALLLKRGPGRPKKFPTALVALMPTYKWSYPRAVEQGLPDLLPGIADPAFSKHISSFSPGGNRFKQHFSPVSAAELSTLLHLLDDSYSHSILDITHGAAAGVILHLPASESFSITTNEYLCDIPADFHLDPMQPESYTLIKEHHSMHIIIVCYVCPALPLADILIPLTSIYAQHVACCLISKKYFLNSYYSRYAWLISLRAEDRLFIIPSDSNGATDNVWMLIFSSSGVKHSILRDSKDQLTGILLASSEYVLTS</sequence>
<dbReference type="Proteomes" id="UP000232323">
    <property type="component" value="Unassembled WGS sequence"/>
</dbReference>
<keyword evidence="4" id="KW-0479">Metal-binding</keyword>
<dbReference type="Pfam" id="PF17917">
    <property type="entry name" value="RT_RNaseH"/>
    <property type="match status" value="1"/>
</dbReference>
<feature type="region of interest" description="Disordered" evidence="11">
    <location>
        <begin position="1"/>
        <end position="25"/>
    </location>
</feature>
<dbReference type="InterPro" id="IPR011011">
    <property type="entry name" value="Znf_FYVE_PHD"/>
</dbReference>
<evidence type="ECO:0000256" key="6">
    <source>
        <dbReference type="ARBA" id="ARBA00022771"/>
    </source>
</evidence>
<dbReference type="PANTHER" id="PTHR37984">
    <property type="entry name" value="PROTEIN CBG26694"/>
    <property type="match status" value="1"/>
</dbReference>
<dbReference type="InterPro" id="IPR043128">
    <property type="entry name" value="Rev_trsase/Diguanyl_cyclase"/>
</dbReference>
<dbReference type="Pfam" id="PF00665">
    <property type="entry name" value="rve"/>
    <property type="match status" value="1"/>
</dbReference>
<comment type="caution">
    <text evidence="14">The sequence shown here is derived from an EMBL/GenBank/DDBJ whole genome shotgun (WGS) entry which is preliminary data.</text>
</comment>
<dbReference type="CDD" id="cd15543">
    <property type="entry name" value="PHD_RSF1"/>
    <property type="match status" value="1"/>
</dbReference>
<dbReference type="GO" id="GO:0004519">
    <property type="term" value="F:endonuclease activity"/>
    <property type="evidence" value="ECO:0007669"/>
    <property type="project" value="UniProtKB-KW"/>
</dbReference>
<dbReference type="InterPro" id="IPR036397">
    <property type="entry name" value="RNaseH_sf"/>
</dbReference>
<dbReference type="Pfam" id="PF00078">
    <property type="entry name" value="RVT_1"/>
    <property type="match status" value="1"/>
</dbReference>
<dbReference type="GO" id="GO:0016787">
    <property type="term" value="F:hydrolase activity"/>
    <property type="evidence" value="ECO:0007669"/>
    <property type="project" value="UniProtKB-KW"/>
</dbReference>
<evidence type="ECO:0000256" key="3">
    <source>
        <dbReference type="ARBA" id="ARBA00022722"/>
    </source>
</evidence>
<dbReference type="CDD" id="cd09274">
    <property type="entry name" value="RNase_HI_RT_Ty3"/>
    <property type="match status" value="1"/>
</dbReference>
<evidence type="ECO:0000256" key="11">
    <source>
        <dbReference type="SAM" id="MobiDB-lite"/>
    </source>
</evidence>
<evidence type="ECO:0000256" key="9">
    <source>
        <dbReference type="ARBA" id="ARBA00022918"/>
    </source>
</evidence>
<dbReference type="InterPro" id="IPR050951">
    <property type="entry name" value="Retrovirus_Pol_polyprotein"/>
</dbReference>
<dbReference type="GO" id="GO:0003964">
    <property type="term" value="F:RNA-directed DNA polymerase activity"/>
    <property type="evidence" value="ECO:0007669"/>
    <property type="project" value="UniProtKB-KW"/>
</dbReference>